<organism evidence="4 5">
    <name type="scientific">Escallonia herrerae</name>
    <dbReference type="NCBI Taxonomy" id="1293975"/>
    <lineage>
        <taxon>Eukaryota</taxon>
        <taxon>Viridiplantae</taxon>
        <taxon>Streptophyta</taxon>
        <taxon>Embryophyta</taxon>
        <taxon>Tracheophyta</taxon>
        <taxon>Spermatophyta</taxon>
        <taxon>Magnoliopsida</taxon>
        <taxon>eudicotyledons</taxon>
        <taxon>Gunneridae</taxon>
        <taxon>Pentapetalae</taxon>
        <taxon>asterids</taxon>
        <taxon>campanulids</taxon>
        <taxon>Escalloniales</taxon>
        <taxon>Escalloniaceae</taxon>
        <taxon>Escallonia</taxon>
    </lineage>
</organism>
<evidence type="ECO:0000256" key="1">
    <source>
        <dbReference type="ARBA" id="ARBA00009861"/>
    </source>
</evidence>
<name>A0AA89AGT2_9ASTE</name>
<dbReference type="Pfam" id="PF02458">
    <property type="entry name" value="Transferase"/>
    <property type="match status" value="2"/>
</dbReference>
<gene>
    <name evidence="4" type="ORF">RJ639_021639</name>
</gene>
<comment type="caution">
    <text evidence="4">The sequence shown here is derived from an EMBL/GenBank/DDBJ whole genome shotgun (WGS) entry which is preliminary data.</text>
</comment>
<dbReference type="InterPro" id="IPR023213">
    <property type="entry name" value="CAT-like_dom_sf"/>
</dbReference>
<dbReference type="EMBL" id="JAVXUP010002694">
    <property type="protein sequence ID" value="KAK3001903.1"/>
    <property type="molecule type" value="Genomic_DNA"/>
</dbReference>
<dbReference type="GO" id="GO:0016746">
    <property type="term" value="F:acyltransferase activity"/>
    <property type="evidence" value="ECO:0007669"/>
    <property type="project" value="UniProtKB-KW"/>
</dbReference>
<evidence type="ECO:0000256" key="3">
    <source>
        <dbReference type="ARBA" id="ARBA00023315"/>
    </source>
</evidence>
<evidence type="ECO:0000313" key="4">
    <source>
        <dbReference type="EMBL" id="KAK3001903.1"/>
    </source>
</evidence>
<comment type="similarity">
    <text evidence="1">Belongs to the plant acyltransferase family.</text>
</comment>
<reference evidence="4" key="1">
    <citation type="submission" date="2022-12" db="EMBL/GenBank/DDBJ databases">
        <title>Draft genome assemblies for two species of Escallonia (Escalloniales).</title>
        <authorList>
            <person name="Chanderbali A."/>
            <person name="Dervinis C."/>
            <person name="Anghel I."/>
            <person name="Soltis D."/>
            <person name="Soltis P."/>
            <person name="Zapata F."/>
        </authorList>
    </citation>
    <scope>NUCLEOTIDE SEQUENCE</scope>
    <source>
        <strain evidence="4">UCBG64.0493</strain>
        <tissue evidence="4">Leaf</tissue>
    </source>
</reference>
<accession>A0AA89AGT2</accession>
<proteinExistence type="inferred from homology"/>
<keyword evidence="3" id="KW-0012">Acyltransferase</keyword>
<dbReference type="AlphaFoldDB" id="A0AA89AGT2"/>
<keyword evidence="2" id="KW-0808">Transferase</keyword>
<dbReference type="PANTHER" id="PTHR31623">
    <property type="entry name" value="F21J9.9"/>
    <property type="match status" value="1"/>
</dbReference>
<dbReference type="Proteomes" id="UP001188597">
    <property type="component" value="Unassembled WGS sequence"/>
</dbReference>
<sequence>MARWLSSISLYPARRKAARSIRSPCFPTVVPKPDRFSPRCHHFLSEMGLSLNKSAGSPPAFTVKPMLPPPGKANNSLYVMFFFSILRNQVRNVTPYSDDDAMNKGQTTTQNFAELSESIASEEKKAKTMEVQIISKENIKPVSPTPLHLRTYKLSVLDQLWPHLYFPFVFFYSNNETATFNNVFPQRSQTLKQSLSETLTRFYPFAGMVTEDLHIECNDQGVYYVETRVSDNLSSFLAKPNDQWIHKLLPFDPNFMESLSETYVVMMQVNFFDCGGIAISICTSHKLIDGHTLVTFLKAWAATARGSSEEAKASSASSGFKNPSRVMAVTSIIWKCATEASRARYGSERSSVLSLLVNLRTRSLPPMPWQSIGNNIWIVVAQIIPNAELKLNSLAVHLRNAVSRISSDFLEKLKGGEGFLKITETVQDLGDVYSDPKADYFIVTSLCNAGLSEADFGWGGLVFWSGECKSRELDRPGHGHIRA</sequence>
<evidence type="ECO:0000256" key="2">
    <source>
        <dbReference type="ARBA" id="ARBA00022679"/>
    </source>
</evidence>
<evidence type="ECO:0000313" key="5">
    <source>
        <dbReference type="Proteomes" id="UP001188597"/>
    </source>
</evidence>
<dbReference type="Gene3D" id="3.30.559.10">
    <property type="entry name" value="Chloramphenicol acetyltransferase-like domain"/>
    <property type="match status" value="1"/>
</dbReference>
<dbReference type="PANTHER" id="PTHR31623:SF55">
    <property type="entry name" value="VINORINE SYNTHASE"/>
    <property type="match status" value="1"/>
</dbReference>
<keyword evidence="5" id="KW-1185">Reference proteome</keyword>
<protein>
    <submittedName>
        <fullName evidence="4">Uncharacterized protein</fullName>
    </submittedName>
</protein>